<keyword evidence="2" id="KW-1185">Reference proteome</keyword>
<dbReference type="EMBL" id="MU006738">
    <property type="protein sequence ID" value="KAF2623218.1"/>
    <property type="molecule type" value="Genomic_DNA"/>
</dbReference>
<protein>
    <submittedName>
        <fullName evidence="1">Uncharacterized protein</fullName>
    </submittedName>
</protein>
<evidence type="ECO:0000313" key="2">
    <source>
        <dbReference type="Proteomes" id="UP000799754"/>
    </source>
</evidence>
<proteinExistence type="predicted"/>
<dbReference type="Proteomes" id="UP000799754">
    <property type="component" value="Unassembled WGS sequence"/>
</dbReference>
<organism evidence="1 2">
    <name type="scientific">Macroventuria anomochaeta</name>
    <dbReference type="NCBI Taxonomy" id="301207"/>
    <lineage>
        <taxon>Eukaryota</taxon>
        <taxon>Fungi</taxon>
        <taxon>Dikarya</taxon>
        <taxon>Ascomycota</taxon>
        <taxon>Pezizomycotina</taxon>
        <taxon>Dothideomycetes</taxon>
        <taxon>Pleosporomycetidae</taxon>
        <taxon>Pleosporales</taxon>
        <taxon>Pleosporineae</taxon>
        <taxon>Didymellaceae</taxon>
        <taxon>Macroventuria</taxon>
    </lineage>
</organism>
<comment type="caution">
    <text evidence="1">The sequence shown here is derived from an EMBL/GenBank/DDBJ whole genome shotgun (WGS) entry which is preliminary data.</text>
</comment>
<sequence>MPFVLVHTSAESLHLATTLALDFRVSKKARDIAFRDVVQLARQKNSPWVIRGWTFQEWLLCSRYLFLLVSQVIFSYRYATFREDIITQGVTPRMNTLNHVDSSYLCTDYELWPHRRFMLHRDLHGGLGDILMTIIREFLEGKLTYNNDVLNAFQAMLRDFARLTQSEADVGTIVRMLDWATLFDASSYRREHFPS</sequence>
<reference evidence="1" key="1">
    <citation type="journal article" date="2020" name="Stud. Mycol.">
        <title>101 Dothideomycetes genomes: a test case for predicting lifestyles and emergence of pathogens.</title>
        <authorList>
            <person name="Haridas S."/>
            <person name="Albert R."/>
            <person name="Binder M."/>
            <person name="Bloem J."/>
            <person name="Labutti K."/>
            <person name="Salamov A."/>
            <person name="Andreopoulos B."/>
            <person name="Baker S."/>
            <person name="Barry K."/>
            <person name="Bills G."/>
            <person name="Bluhm B."/>
            <person name="Cannon C."/>
            <person name="Castanera R."/>
            <person name="Culley D."/>
            <person name="Daum C."/>
            <person name="Ezra D."/>
            <person name="Gonzalez J."/>
            <person name="Henrissat B."/>
            <person name="Kuo A."/>
            <person name="Liang C."/>
            <person name="Lipzen A."/>
            <person name="Lutzoni F."/>
            <person name="Magnuson J."/>
            <person name="Mondo S."/>
            <person name="Nolan M."/>
            <person name="Ohm R."/>
            <person name="Pangilinan J."/>
            <person name="Park H.-J."/>
            <person name="Ramirez L."/>
            <person name="Alfaro M."/>
            <person name="Sun H."/>
            <person name="Tritt A."/>
            <person name="Yoshinaga Y."/>
            <person name="Zwiers L.-H."/>
            <person name="Turgeon B."/>
            <person name="Goodwin S."/>
            <person name="Spatafora J."/>
            <person name="Crous P."/>
            <person name="Grigoriev I."/>
        </authorList>
    </citation>
    <scope>NUCLEOTIDE SEQUENCE</scope>
    <source>
        <strain evidence="1">CBS 525.71</strain>
    </source>
</reference>
<name>A0ACB6RNA5_9PLEO</name>
<evidence type="ECO:0000313" key="1">
    <source>
        <dbReference type="EMBL" id="KAF2623218.1"/>
    </source>
</evidence>
<accession>A0ACB6RNA5</accession>
<gene>
    <name evidence="1" type="ORF">BU25DRAFT_462127</name>
</gene>